<evidence type="ECO:0008006" key="4">
    <source>
        <dbReference type="Google" id="ProtNLM"/>
    </source>
</evidence>
<dbReference type="RefSeq" id="WP_034266828.1">
    <property type="nucleotide sequence ID" value="NZ_KI632509.1"/>
</dbReference>
<protein>
    <recommendedName>
        <fullName evidence="4">Excreted virulence factor EspC, type VII ESX diderm</fullName>
    </recommendedName>
</protein>
<reference evidence="2 3" key="1">
    <citation type="submission" date="2013-08" db="EMBL/GenBank/DDBJ databases">
        <authorList>
            <consortium name="DOE Joint Genome Institute"/>
            <person name="Klenk H.-P."/>
            <person name="Huntemann M."/>
            <person name="Han J."/>
            <person name="Chen A."/>
            <person name="Kyrpides N."/>
            <person name="Mavromatis K."/>
            <person name="Markowitz V."/>
            <person name="Palaniappan K."/>
            <person name="Ivanova N."/>
            <person name="Schaumberg A."/>
            <person name="Pati A."/>
            <person name="Liolios K."/>
            <person name="Nordberg H.P."/>
            <person name="Cantor M.N."/>
            <person name="Hua S.X."/>
            <person name="Woyke T."/>
        </authorList>
    </citation>
    <scope>NUCLEOTIDE SEQUENCE [LARGE SCALE GENOMIC DNA]</scope>
    <source>
        <strain evidence="2 3">YIM 93223</strain>
    </source>
</reference>
<evidence type="ECO:0000313" key="3">
    <source>
        <dbReference type="Proteomes" id="UP000054357"/>
    </source>
</evidence>
<dbReference type="PATRIC" id="fig|592678.3.peg.118"/>
<sequence>MTSGGYGVDTAELTSAGEHVQTQAADRMGPPLKAAGDIAVAAQDFGPEHTHHFQQFSAGIERLVGMVKSYVDVSRDFGGRMGGASSTYQSVESQTEQSMQHERGSLGGE</sequence>
<accession>W9DRR0</accession>
<keyword evidence="3" id="KW-1185">Reference proteome</keyword>
<comment type="caution">
    <text evidence="2">The sequence shown here is derived from an EMBL/GenBank/DDBJ whole genome shotgun (WGS) entry which is preliminary data.</text>
</comment>
<name>W9DRR0_9PSEU</name>
<dbReference type="Proteomes" id="UP000054357">
    <property type="component" value="Unassembled WGS sequence"/>
</dbReference>
<feature type="region of interest" description="Disordered" evidence="1">
    <location>
        <begin position="1"/>
        <end position="31"/>
    </location>
</feature>
<evidence type="ECO:0000313" key="2">
    <source>
        <dbReference type="EMBL" id="ETA66357.1"/>
    </source>
</evidence>
<dbReference type="HOGENOM" id="CLU_173792_0_0_11"/>
<gene>
    <name evidence="2" type="ORF">AmyhaDRAFT_0111</name>
</gene>
<evidence type="ECO:0000256" key="1">
    <source>
        <dbReference type="SAM" id="MobiDB-lite"/>
    </source>
</evidence>
<feature type="compositionally biased region" description="Basic and acidic residues" evidence="1">
    <location>
        <begin position="99"/>
        <end position="109"/>
    </location>
</feature>
<feature type="region of interest" description="Disordered" evidence="1">
    <location>
        <begin position="81"/>
        <end position="109"/>
    </location>
</feature>
<proteinExistence type="predicted"/>
<dbReference type="AlphaFoldDB" id="W9DRR0"/>
<dbReference type="EMBL" id="AZAK01000001">
    <property type="protein sequence ID" value="ETA66357.1"/>
    <property type="molecule type" value="Genomic_DNA"/>
</dbReference>
<feature type="compositionally biased region" description="Polar residues" evidence="1">
    <location>
        <begin position="84"/>
        <end position="98"/>
    </location>
</feature>
<dbReference type="OrthoDB" id="3634907at2"/>
<organism evidence="2 3">
    <name type="scientific">Haloechinothrix halophila YIM 93223</name>
    <dbReference type="NCBI Taxonomy" id="592678"/>
    <lineage>
        <taxon>Bacteria</taxon>
        <taxon>Bacillati</taxon>
        <taxon>Actinomycetota</taxon>
        <taxon>Actinomycetes</taxon>
        <taxon>Pseudonocardiales</taxon>
        <taxon>Pseudonocardiaceae</taxon>
        <taxon>Haloechinothrix</taxon>
    </lineage>
</organism>